<keyword evidence="5" id="KW-0547">Nucleotide-binding</keyword>
<dbReference type="SUPFAM" id="SSF52540">
    <property type="entry name" value="P-loop containing nucleoside triphosphate hydrolases"/>
    <property type="match status" value="1"/>
</dbReference>
<comment type="similarity">
    <text evidence="3">Belongs to the SMC family. SMC6 subfamily.</text>
</comment>
<evidence type="ECO:0000256" key="6">
    <source>
        <dbReference type="ARBA" id="ARBA00022763"/>
    </source>
</evidence>
<keyword evidence="8 12" id="KW-0175">Coiled coil</keyword>
<dbReference type="GO" id="GO:0003697">
    <property type="term" value="F:single-stranded DNA binding"/>
    <property type="evidence" value="ECO:0007669"/>
    <property type="project" value="TreeGrafter"/>
</dbReference>
<dbReference type="AlphaFoldDB" id="A0A3R6VI50"/>
<evidence type="ECO:0000256" key="2">
    <source>
        <dbReference type="ARBA" id="ARBA00004286"/>
    </source>
</evidence>
<evidence type="ECO:0000256" key="4">
    <source>
        <dbReference type="ARBA" id="ARBA00022454"/>
    </source>
</evidence>
<evidence type="ECO:0000259" key="14">
    <source>
        <dbReference type="Pfam" id="PF02463"/>
    </source>
</evidence>
<feature type="coiled-coil region" evidence="12">
    <location>
        <begin position="678"/>
        <end position="705"/>
    </location>
</feature>
<feature type="domain" description="RecF/RecN/SMC N-terminal" evidence="14">
    <location>
        <begin position="55"/>
        <end position="909"/>
    </location>
</feature>
<evidence type="ECO:0000256" key="13">
    <source>
        <dbReference type="SAM" id="MobiDB-lite"/>
    </source>
</evidence>
<accession>A0A3R6VI50</accession>
<dbReference type="Gene3D" id="3.40.50.300">
    <property type="entry name" value="P-loop containing nucleotide triphosphate hydrolases"/>
    <property type="match status" value="2"/>
</dbReference>
<dbReference type="GO" id="GO:0000724">
    <property type="term" value="P:double-strand break repair via homologous recombination"/>
    <property type="evidence" value="ECO:0007669"/>
    <property type="project" value="TreeGrafter"/>
</dbReference>
<keyword evidence="6" id="KW-0227">DNA damage</keyword>
<evidence type="ECO:0000256" key="8">
    <source>
        <dbReference type="ARBA" id="ARBA00023054"/>
    </source>
</evidence>
<keyword evidence="16" id="KW-1185">Reference proteome</keyword>
<dbReference type="GO" id="GO:0003684">
    <property type="term" value="F:damaged DNA binding"/>
    <property type="evidence" value="ECO:0007669"/>
    <property type="project" value="TreeGrafter"/>
</dbReference>
<keyword evidence="4" id="KW-0158">Chromosome</keyword>
<evidence type="ECO:0000256" key="1">
    <source>
        <dbReference type="ARBA" id="ARBA00004123"/>
    </source>
</evidence>
<organism evidence="15 16">
    <name type="scientific">Aphanomyces invadans</name>
    <dbReference type="NCBI Taxonomy" id="157072"/>
    <lineage>
        <taxon>Eukaryota</taxon>
        <taxon>Sar</taxon>
        <taxon>Stramenopiles</taxon>
        <taxon>Oomycota</taxon>
        <taxon>Saprolegniomycetes</taxon>
        <taxon>Saprolegniales</taxon>
        <taxon>Verrucalvaceae</taxon>
        <taxon>Aphanomyces</taxon>
    </lineage>
</organism>
<sequence length="1035" mass="117852">MKARKLHARDSPSSSYVPRSDASDEEDEVSYVGTSQSSQSQSQPSEQVKHEVGIIEEIYCENFMCHRKMVVKLGRNINFITGENGSGKSAIIAALQICLGASARTTHRGKSLKNLIRNSDGEQPRHALVRITLFNDGTIPSCTLIDRHGRDSIGTGSDAFRPEQFGPRIQVERIIRSEGTAEYRLKDSGGHLVSKSKADLEAMLDHLNIQIENPCAVLDQENAKLFLKGDPVDKYKVTNSTKSRSIMRAVFAKVEDETKVRKESTLEHEQRKVQLLENACAQAEKMYEKAKSFAHLEEKLEAVKHSLAWSFVNLKETECATMRAELEESIARAEGHRKNVIKYDAQVEQLTAEHAELKKILETEEQNIAQLTQQQEMLKQRQKQLQYPLQLKNAERKQLEMNLQKSKKRLEGIEREKANKRQRFQEYVKSLESKQARAAQELQAIQNKLDDALETKRQLETLAVELILKNVLNSYLVASGPDKALLDRLKAKANCRQVSILIAKRSSQRYLMGFKKGEEKAIASTSGRSVQFHPNIVEVYIPNGDKFFARKGNLGFIANKTYKHARILSQDHSAEEHELSERLNVLNRQYQVLKRDEDDEKIEIEYEMTTMHTRLQTLNEELEHGDPNIAAITNELSELQTQEHCIRTTLNDTKERAMALYQRLMQSIAKKLKATQHAEKHEADINDKTRDVQAMEAQVEDSIAKATTICPRLKIKFEHPSYYNTQIKELTHRLSVEKAQFDNMDLAELEIDVQEKRGKLNQKALEFQAFSDNVHQVSAMLVERKLKWAALRKEIATRTSMGFNKYMKHRNFAGKLKFHHDDQRLDIAVVANDGGTKLSIVNDMKQLSGGERSYTQVALLMALGECIECPFRVMDEFDVFMDSINRTQTLQLLIDTAKTEKTKQFIFVTPNDLSNLRTFKRDGSLHRLCEYHRAKANALQKVYATKRRCELRAAKRHHAMKTKIAAAVHPPVAQVPRDLSMPSHPSTVTLASSVTVPLSQHLELAFLMDLEPLDAAVTDVDSLSDEEYAYLQAVL</sequence>
<dbReference type="GO" id="GO:0035861">
    <property type="term" value="C:site of double-strand break"/>
    <property type="evidence" value="ECO:0007669"/>
    <property type="project" value="TreeGrafter"/>
</dbReference>
<protein>
    <recommendedName>
        <fullName evidence="14">RecF/RecN/SMC N-terminal domain-containing protein</fullName>
    </recommendedName>
</protein>
<evidence type="ECO:0000313" key="15">
    <source>
        <dbReference type="EMBL" id="RHY26666.1"/>
    </source>
</evidence>
<feature type="coiled-coil region" evidence="12">
    <location>
        <begin position="259"/>
        <end position="286"/>
    </location>
</feature>
<evidence type="ECO:0000256" key="7">
    <source>
        <dbReference type="ARBA" id="ARBA00022840"/>
    </source>
</evidence>
<keyword evidence="9" id="KW-0233">DNA recombination</keyword>
<evidence type="ECO:0000256" key="10">
    <source>
        <dbReference type="ARBA" id="ARBA00023204"/>
    </source>
</evidence>
<keyword evidence="10" id="KW-0234">DNA repair</keyword>
<evidence type="ECO:0000256" key="5">
    <source>
        <dbReference type="ARBA" id="ARBA00022741"/>
    </source>
</evidence>
<keyword evidence="7" id="KW-0067">ATP-binding</keyword>
<evidence type="ECO:0000256" key="3">
    <source>
        <dbReference type="ARBA" id="ARBA00006793"/>
    </source>
</evidence>
<dbReference type="InterPro" id="IPR003395">
    <property type="entry name" value="RecF/RecN/SMC_N"/>
</dbReference>
<dbReference type="Proteomes" id="UP000285060">
    <property type="component" value="Unassembled WGS sequence"/>
</dbReference>
<feature type="coiled-coil region" evidence="12">
    <location>
        <begin position="576"/>
        <end position="603"/>
    </location>
</feature>
<comment type="subcellular location">
    <subcellularLocation>
        <location evidence="2">Chromosome</location>
    </subcellularLocation>
    <subcellularLocation>
        <location evidence="1">Nucleus</location>
    </subcellularLocation>
</comment>
<feature type="coiled-coil region" evidence="12">
    <location>
        <begin position="333"/>
        <end position="462"/>
    </location>
</feature>
<proteinExistence type="inferred from homology"/>
<evidence type="ECO:0000256" key="11">
    <source>
        <dbReference type="ARBA" id="ARBA00023242"/>
    </source>
</evidence>
<comment type="caution">
    <text evidence="15">The sequence shown here is derived from an EMBL/GenBank/DDBJ whole genome shotgun (WGS) entry which is preliminary data.</text>
</comment>
<keyword evidence="11" id="KW-0539">Nucleus</keyword>
<dbReference type="Pfam" id="PF02463">
    <property type="entry name" value="SMC_N"/>
    <property type="match status" value="1"/>
</dbReference>
<dbReference type="GO" id="GO:0005524">
    <property type="term" value="F:ATP binding"/>
    <property type="evidence" value="ECO:0007669"/>
    <property type="project" value="UniProtKB-KW"/>
</dbReference>
<feature type="compositionally biased region" description="Low complexity" evidence="13">
    <location>
        <begin position="35"/>
        <end position="46"/>
    </location>
</feature>
<evidence type="ECO:0000256" key="12">
    <source>
        <dbReference type="SAM" id="Coils"/>
    </source>
</evidence>
<reference evidence="15 16" key="1">
    <citation type="submission" date="2018-08" db="EMBL/GenBank/DDBJ databases">
        <title>Aphanomyces genome sequencing and annotation.</title>
        <authorList>
            <person name="Minardi D."/>
            <person name="Oidtmann B."/>
            <person name="Van Der Giezen M."/>
            <person name="Studholme D.J."/>
        </authorList>
    </citation>
    <scope>NUCLEOTIDE SEQUENCE [LARGE SCALE GENOMIC DNA]</scope>
    <source>
        <strain evidence="15 16">NJM0002</strain>
    </source>
</reference>
<dbReference type="GO" id="GO:0005634">
    <property type="term" value="C:nucleus"/>
    <property type="evidence" value="ECO:0007669"/>
    <property type="project" value="UniProtKB-SubCell"/>
</dbReference>
<dbReference type="EMBL" id="QUSY01000942">
    <property type="protein sequence ID" value="RHY26666.1"/>
    <property type="molecule type" value="Genomic_DNA"/>
</dbReference>
<dbReference type="VEuPathDB" id="FungiDB:H310_14361"/>
<name>A0A3R6VI50_9STRA</name>
<dbReference type="InterPro" id="IPR027417">
    <property type="entry name" value="P-loop_NTPase"/>
</dbReference>
<gene>
    <name evidence="15" type="ORF">DYB32_007412</name>
</gene>
<dbReference type="PANTHER" id="PTHR19306:SF6">
    <property type="entry name" value="STRUCTURAL MAINTENANCE OF CHROMOSOMES PROTEIN 6"/>
    <property type="match status" value="1"/>
</dbReference>
<dbReference type="GO" id="GO:0030915">
    <property type="term" value="C:Smc5-Smc6 complex"/>
    <property type="evidence" value="ECO:0007669"/>
    <property type="project" value="TreeGrafter"/>
</dbReference>
<evidence type="ECO:0000313" key="16">
    <source>
        <dbReference type="Proteomes" id="UP000285060"/>
    </source>
</evidence>
<evidence type="ECO:0000256" key="9">
    <source>
        <dbReference type="ARBA" id="ARBA00023172"/>
    </source>
</evidence>
<feature type="region of interest" description="Disordered" evidence="13">
    <location>
        <begin position="1"/>
        <end position="48"/>
    </location>
</feature>
<dbReference type="PANTHER" id="PTHR19306">
    <property type="entry name" value="STRUCTURAL MAINTENANCE OF CHROMOSOMES 5,6 SMC5, SMC6"/>
    <property type="match status" value="1"/>
</dbReference>